<dbReference type="GO" id="GO:0012505">
    <property type="term" value="C:endomembrane system"/>
    <property type="evidence" value="ECO:0007669"/>
    <property type="project" value="UniProtKB-SubCell"/>
</dbReference>
<feature type="transmembrane region" description="Helical" evidence="3">
    <location>
        <begin position="349"/>
        <end position="372"/>
    </location>
</feature>
<evidence type="ECO:0000256" key="2">
    <source>
        <dbReference type="ARBA" id="ARBA00022448"/>
    </source>
</evidence>
<dbReference type="PANTHER" id="PTHR43337">
    <property type="entry name" value="XANTHINE/URACIL PERMEASE C887.17-RELATED"/>
    <property type="match status" value="1"/>
</dbReference>
<comment type="subcellular location">
    <subcellularLocation>
        <location evidence="1">Endomembrane system</location>
        <topology evidence="1">Multi-pass membrane protein</topology>
    </subcellularLocation>
</comment>
<sequence length="412" mass="43943">MAISLVSNFVYMVVMLIKPARTFIFNAVPESIRKVIPAALGAFLIVYALIRSNVFTINTNNYSDNLTAAGDAVSFFGFSFITFNLDTSDIANFYTYMPIVMAIIAFIVMMVLKNYKIKHATIISLGVSLLVYIVFWAVRGNFTDYNLYSFFVPSYAGYMHYNTGGLDRMFNSQLLGQAFKTGFDFSALAANIGTGGVVGVFLSAMVSFLVIGVSETGAAVSAHGYITGGLDENGKALYTSHTFMSGNRIVKTIESCANVYTVNAISSVIGCAIGAEPVAVRADSAVGGSEGGKTGLSAIVAGLLLIVAVYNTFFSGIFMNGMIVCGIMIYVGLMLLTSLKHVDFSDINAALPALLMVVVAFVSANITAGVAVGITSHTVLKMLRLKFKEISIGTYVLTAVMVITLVCMGLVM</sequence>
<keyword evidence="3" id="KW-0812">Transmembrane</keyword>
<reference evidence="4" key="1">
    <citation type="submission" date="2020-10" db="EMBL/GenBank/DDBJ databases">
        <authorList>
            <person name="Gilroy R."/>
        </authorList>
    </citation>
    <scope>NUCLEOTIDE SEQUENCE</scope>
    <source>
        <strain evidence="4">ChiW25-3613</strain>
    </source>
</reference>
<dbReference type="PANTHER" id="PTHR43337:SF1">
    <property type="entry name" value="XANTHINE_URACIL PERMEASE C887.17-RELATED"/>
    <property type="match status" value="1"/>
</dbReference>
<accession>A0A9D1DAK3</accession>
<evidence type="ECO:0000256" key="1">
    <source>
        <dbReference type="ARBA" id="ARBA00004127"/>
    </source>
</evidence>
<dbReference type="GO" id="GO:0005886">
    <property type="term" value="C:plasma membrane"/>
    <property type="evidence" value="ECO:0007669"/>
    <property type="project" value="TreeGrafter"/>
</dbReference>
<feature type="transmembrane region" description="Helical" evidence="3">
    <location>
        <begin position="392"/>
        <end position="411"/>
    </location>
</feature>
<dbReference type="InterPro" id="IPR045018">
    <property type="entry name" value="Azg-like"/>
</dbReference>
<feature type="transmembrane region" description="Helical" evidence="3">
    <location>
        <begin position="188"/>
        <end position="211"/>
    </location>
</feature>
<keyword evidence="3" id="KW-1133">Transmembrane helix</keyword>
<dbReference type="EMBL" id="DVHB01000020">
    <property type="protein sequence ID" value="HIR38941.1"/>
    <property type="molecule type" value="Genomic_DNA"/>
</dbReference>
<feature type="transmembrane region" description="Helical" evidence="3">
    <location>
        <begin position="294"/>
        <end position="311"/>
    </location>
</feature>
<feature type="transmembrane region" description="Helical" evidence="3">
    <location>
        <begin position="93"/>
        <end position="112"/>
    </location>
</feature>
<protein>
    <submittedName>
        <fullName evidence="4">Uncharacterized protein</fullName>
    </submittedName>
</protein>
<keyword evidence="3" id="KW-0472">Membrane</keyword>
<feature type="transmembrane region" description="Helical" evidence="3">
    <location>
        <begin position="119"/>
        <end position="138"/>
    </location>
</feature>
<evidence type="ECO:0000256" key="3">
    <source>
        <dbReference type="SAM" id="Phobius"/>
    </source>
</evidence>
<feature type="transmembrane region" description="Helical" evidence="3">
    <location>
        <begin position="62"/>
        <end position="81"/>
    </location>
</feature>
<feature type="transmembrane region" description="Helical" evidence="3">
    <location>
        <begin position="34"/>
        <end position="50"/>
    </location>
</feature>
<reference evidence="4" key="2">
    <citation type="journal article" date="2021" name="PeerJ">
        <title>Extensive microbial diversity within the chicken gut microbiome revealed by metagenomics and culture.</title>
        <authorList>
            <person name="Gilroy R."/>
            <person name="Ravi A."/>
            <person name="Getino M."/>
            <person name="Pursley I."/>
            <person name="Horton D.L."/>
            <person name="Alikhan N.F."/>
            <person name="Baker D."/>
            <person name="Gharbi K."/>
            <person name="Hall N."/>
            <person name="Watson M."/>
            <person name="Adriaenssens E.M."/>
            <person name="Foster-Nyarko E."/>
            <person name="Jarju S."/>
            <person name="Secka A."/>
            <person name="Antonio M."/>
            <person name="Oren A."/>
            <person name="Chaudhuri R.R."/>
            <person name="La Ragione R."/>
            <person name="Hildebrand F."/>
            <person name="Pallen M.J."/>
        </authorList>
    </citation>
    <scope>NUCLEOTIDE SEQUENCE</scope>
    <source>
        <strain evidence="4">ChiW25-3613</strain>
    </source>
</reference>
<evidence type="ECO:0000313" key="4">
    <source>
        <dbReference type="EMBL" id="HIR38941.1"/>
    </source>
</evidence>
<dbReference type="GO" id="GO:0005345">
    <property type="term" value="F:purine nucleobase transmembrane transporter activity"/>
    <property type="evidence" value="ECO:0007669"/>
    <property type="project" value="TreeGrafter"/>
</dbReference>
<gene>
    <name evidence="4" type="ORF">IAB90_01005</name>
</gene>
<name>A0A9D1DAK3_9FIRM</name>
<proteinExistence type="predicted"/>
<feature type="transmembrane region" description="Helical" evidence="3">
    <location>
        <begin position="9"/>
        <end position="28"/>
    </location>
</feature>
<evidence type="ECO:0000313" key="5">
    <source>
        <dbReference type="Proteomes" id="UP000824179"/>
    </source>
</evidence>
<dbReference type="AlphaFoldDB" id="A0A9D1DAK3"/>
<feature type="transmembrane region" description="Helical" evidence="3">
    <location>
        <begin position="317"/>
        <end position="337"/>
    </location>
</feature>
<keyword evidence="2" id="KW-0813">Transport</keyword>
<organism evidence="4 5">
    <name type="scientific">Candidatus Coproplasma stercoripullorum</name>
    <dbReference type="NCBI Taxonomy" id="2840751"/>
    <lineage>
        <taxon>Bacteria</taxon>
        <taxon>Bacillati</taxon>
        <taxon>Bacillota</taxon>
        <taxon>Clostridia</taxon>
        <taxon>Eubacteriales</taxon>
        <taxon>Candidatus Coproplasma</taxon>
    </lineage>
</organism>
<dbReference type="Proteomes" id="UP000824179">
    <property type="component" value="Unassembled WGS sequence"/>
</dbReference>
<comment type="caution">
    <text evidence="4">The sequence shown here is derived from an EMBL/GenBank/DDBJ whole genome shotgun (WGS) entry which is preliminary data.</text>
</comment>